<sequence length="235" mass="26193">MDKRPAREKVAPEQPDQNKSGNTPLPHAERLKTTTYSLGKGTILHRIHDEKYAADQFNPGQRGNARFSPIQDAKGEPVPTLYAGVTKDCAMMETIFHDVSFAPGLKTYDKSKLENHVLSTLEVIESLELVDLASVALRKLGITRKQLIDTEKDQYPITRKWAEKLYEQCPTVQGLAWISRQDDTARAMVLFGDRITPQSLAQAGESLSLINDAATYYDVLELAERLDVLIVPGKG</sequence>
<accession>A0A2S9IF43</accession>
<comment type="caution">
    <text evidence="3">The sequence shown here is derived from an EMBL/GenBank/DDBJ whole genome shotgun (WGS) entry which is preliminary data.</text>
</comment>
<dbReference type="InterPro" id="IPR014914">
    <property type="entry name" value="RES_dom"/>
</dbReference>
<dbReference type="SMART" id="SM00953">
    <property type="entry name" value="RES"/>
    <property type="match status" value="1"/>
</dbReference>
<proteinExistence type="predicted"/>
<reference evidence="3 4" key="1">
    <citation type="submission" date="2017-10" db="EMBL/GenBank/DDBJ databases">
        <title>Draft genome of two endophytic bacteria isolated from 'guarana' Paullinia cupana (Mart.) Ducke.</title>
        <authorList>
            <person name="Siqueira K.A."/>
            <person name="Liotti R.G."/>
            <person name="Mendes T.A."/>
            <person name="Soares M.A."/>
        </authorList>
    </citation>
    <scope>NUCLEOTIDE SEQUENCE [LARGE SCALE GENOMIC DNA]</scope>
    <source>
        <strain evidence="3 4">342</strain>
    </source>
</reference>
<evidence type="ECO:0000256" key="1">
    <source>
        <dbReference type="SAM" id="MobiDB-lite"/>
    </source>
</evidence>
<dbReference type="AlphaFoldDB" id="A0A2S9IF43"/>
<dbReference type="OrthoDB" id="7257056at2"/>
<evidence type="ECO:0000259" key="2">
    <source>
        <dbReference type="SMART" id="SM00953"/>
    </source>
</evidence>
<evidence type="ECO:0000313" key="3">
    <source>
        <dbReference type="EMBL" id="PRD16364.1"/>
    </source>
</evidence>
<feature type="domain" description="RES" evidence="2">
    <location>
        <begin position="59"/>
        <end position="203"/>
    </location>
</feature>
<dbReference type="EMBL" id="PDET01000003">
    <property type="protein sequence ID" value="PRD16364.1"/>
    <property type="molecule type" value="Genomic_DNA"/>
</dbReference>
<feature type="region of interest" description="Disordered" evidence="1">
    <location>
        <begin position="1"/>
        <end position="30"/>
    </location>
</feature>
<evidence type="ECO:0000313" key="4">
    <source>
        <dbReference type="Proteomes" id="UP000239181"/>
    </source>
</evidence>
<dbReference type="RefSeq" id="WP_105591807.1">
    <property type="nucleotide sequence ID" value="NZ_PDET01000003.1"/>
</dbReference>
<name>A0A2S9IF43_9GAMM</name>
<feature type="compositionally biased region" description="Basic and acidic residues" evidence="1">
    <location>
        <begin position="1"/>
        <end position="11"/>
    </location>
</feature>
<organism evidence="3 4">
    <name type="scientific">Pantoea coffeiphila</name>
    <dbReference type="NCBI Taxonomy" id="1465635"/>
    <lineage>
        <taxon>Bacteria</taxon>
        <taxon>Pseudomonadati</taxon>
        <taxon>Pseudomonadota</taxon>
        <taxon>Gammaproteobacteria</taxon>
        <taxon>Enterobacterales</taxon>
        <taxon>Erwiniaceae</taxon>
        <taxon>Pantoea</taxon>
    </lineage>
</organism>
<dbReference type="Proteomes" id="UP000239181">
    <property type="component" value="Unassembled WGS sequence"/>
</dbReference>
<gene>
    <name evidence="3" type="ORF">CQW29_06005</name>
</gene>
<protein>
    <recommendedName>
        <fullName evidence="2">RES domain-containing protein</fullName>
    </recommendedName>
</protein>
<keyword evidence="4" id="KW-1185">Reference proteome</keyword>
<dbReference type="Pfam" id="PF08808">
    <property type="entry name" value="RES"/>
    <property type="match status" value="1"/>
</dbReference>